<gene>
    <name evidence="11" type="ORF">L861_13875</name>
</gene>
<dbReference type="AlphaFoldDB" id="S2KJ30"/>
<evidence type="ECO:0000256" key="2">
    <source>
        <dbReference type="ARBA" id="ARBA00022448"/>
    </source>
</evidence>
<comment type="function">
    <text evidence="9">Part of the tripartite ATP-independent periplasmic (TRAP) transport system.</text>
</comment>
<dbReference type="PANTHER" id="PTHR35011:SF2">
    <property type="entry name" value="2,3-DIKETO-L-GULONATE TRAP TRANSPORTER SMALL PERMEASE PROTEIN YIAM"/>
    <property type="match status" value="1"/>
</dbReference>
<protein>
    <recommendedName>
        <fullName evidence="9">TRAP transporter small permease protein</fullName>
    </recommendedName>
</protein>
<evidence type="ECO:0000256" key="7">
    <source>
        <dbReference type="ARBA" id="ARBA00023136"/>
    </source>
</evidence>
<evidence type="ECO:0000256" key="6">
    <source>
        <dbReference type="ARBA" id="ARBA00022989"/>
    </source>
</evidence>
<evidence type="ECO:0000256" key="9">
    <source>
        <dbReference type="RuleBase" id="RU369079"/>
    </source>
</evidence>
<dbReference type="InterPro" id="IPR007387">
    <property type="entry name" value="TRAP_DctQ"/>
</dbReference>
<proteinExistence type="inferred from homology"/>
<keyword evidence="3" id="KW-1003">Cell membrane</keyword>
<feature type="domain" description="Tripartite ATP-independent periplasmic transporters DctQ component" evidence="10">
    <location>
        <begin position="28"/>
        <end position="156"/>
    </location>
</feature>
<dbReference type="eggNOG" id="COG3090">
    <property type="taxonomic scope" value="Bacteria"/>
</dbReference>
<feature type="transmembrane region" description="Helical" evidence="9">
    <location>
        <begin position="127"/>
        <end position="146"/>
    </location>
</feature>
<keyword evidence="2 9" id="KW-0813">Transport</keyword>
<feature type="transmembrane region" description="Helical" evidence="9">
    <location>
        <begin position="87"/>
        <end position="107"/>
    </location>
</feature>
<keyword evidence="7 9" id="KW-0472">Membrane</keyword>
<comment type="subunit">
    <text evidence="9">The complex comprises the extracytoplasmic solute receptor protein and the two transmembrane proteins.</text>
</comment>
<keyword evidence="12" id="KW-1185">Reference proteome</keyword>
<dbReference type="InterPro" id="IPR055348">
    <property type="entry name" value="DctQ"/>
</dbReference>
<organism evidence="11 12">
    <name type="scientific">Litchfieldella anticariensis (strain DSM 16096 / CECT 5854 / CIP 108499 / LMG 22089 / FP35)</name>
    <name type="common">Halomonas anticariensis</name>
    <dbReference type="NCBI Taxonomy" id="1121939"/>
    <lineage>
        <taxon>Bacteria</taxon>
        <taxon>Pseudomonadati</taxon>
        <taxon>Pseudomonadota</taxon>
        <taxon>Gammaproteobacteria</taxon>
        <taxon>Oceanospirillales</taxon>
        <taxon>Halomonadaceae</taxon>
        <taxon>Litchfieldella</taxon>
    </lineage>
</organism>
<evidence type="ECO:0000256" key="8">
    <source>
        <dbReference type="ARBA" id="ARBA00038436"/>
    </source>
</evidence>
<dbReference type="Proteomes" id="UP000014463">
    <property type="component" value="Unassembled WGS sequence"/>
</dbReference>
<dbReference type="Pfam" id="PF04290">
    <property type="entry name" value="DctQ"/>
    <property type="match status" value="1"/>
</dbReference>
<evidence type="ECO:0000313" key="12">
    <source>
        <dbReference type="Proteomes" id="UP000014463"/>
    </source>
</evidence>
<evidence type="ECO:0000256" key="1">
    <source>
        <dbReference type="ARBA" id="ARBA00004429"/>
    </source>
</evidence>
<dbReference type="OrthoDB" id="4964541at2"/>
<dbReference type="EMBL" id="ASTJ01000041">
    <property type="protein sequence ID" value="EPC00358.1"/>
    <property type="molecule type" value="Genomic_DNA"/>
</dbReference>
<keyword evidence="6 9" id="KW-1133">Transmembrane helix</keyword>
<evidence type="ECO:0000256" key="4">
    <source>
        <dbReference type="ARBA" id="ARBA00022519"/>
    </source>
</evidence>
<evidence type="ECO:0000259" key="10">
    <source>
        <dbReference type="Pfam" id="PF04290"/>
    </source>
</evidence>
<dbReference type="PATRIC" id="fig|1121939.11.peg.4117"/>
<evidence type="ECO:0000256" key="3">
    <source>
        <dbReference type="ARBA" id="ARBA00022475"/>
    </source>
</evidence>
<keyword evidence="5 9" id="KW-0812">Transmembrane</keyword>
<dbReference type="PANTHER" id="PTHR35011">
    <property type="entry name" value="2,3-DIKETO-L-GULONATE TRAP TRANSPORTER SMALL PERMEASE PROTEIN YIAM"/>
    <property type="match status" value="1"/>
</dbReference>
<comment type="subcellular location">
    <subcellularLocation>
        <location evidence="1 9">Cell inner membrane</location>
        <topology evidence="1 9">Multi-pass membrane protein</topology>
    </subcellularLocation>
</comment>
<feature type="transmembrane region" description="Helical" evidence="9">
    <location>
        <begin position="47"/>
        <end position="67"/>
    </location>
</feature>
<sequence length="178" mass="19924">MQKPSRNFFRAIDIFSEVLAVTMLIVGFLVVALGVLSRYVLSTPVPWTVEVARFAFIWLSLSGIAVVERKRAHFRIDMLVLKMPIVLQRLSFFVREAVILTVLALLLFQGLRFTQLGLNAYSTTLQIPLYIVYAALPLSVTLTLVNRLRVVCEDFKDLYSSNPQAAREARAASSGGSE</sequence>
<feature type="transmembrane region" description="Helical" evidence="9">
    <location>
        <begin position="12"/>
        <end position="35"/>
    </location>
</feature>
<dbReference type="GO" id="GO:0022857">
    <property type="term" value="F:transmembrane transporter activity"/>
    <property type="evidence" value="ECO:0007669"/>
    <property type="project" value="UniProtKB-UniRule"/>
</dbReference>
<dbReference type="STRING" id="1121939.L861_13875"/>
<keyword evidence="4 9" id="KW-0997">Cell inner membrane</keyword>
<dbReference type="GO" id="GO:0005886">
    <property type="term" value="C:plasma membrane"/>
    <property type="evidence" value="ECO:0007669"/>
    <property type="project" value="UniProtKB-SubCell"/>
</dbReference>
<name>S2KJ30_LITA3</name>
<accession>S2KJ30</accession>
<evidence type="ECO:0000256" key="5">
    <source>
        <dbReference type="ARBA" id="ARBA00022692"/>
    </source>
</evidence>
<dbReference type="RefSeq" id="WP_016418626.1">
    <property type="nucleotide sequence ID" value="NZ_AUAB01000047.1"/>
</dbReference>
<reference evidence="11 12" key="1">
    <citation type="journal article" date="2013" name="Genome Announc.">
        <title>Draft genome sequence of the moderately halophilic gammaproteobacterium Halomonas anticariensis FP35.</title>
        <authorList>
            <person name="Tahrioui A."/>
            <person name="Quesada E."/>
            <person name="Llamas I."/>
        </authorList>
    </citation>
    <scope>NUCLEOTIDE SEQUENCE [LARGE SCALE GENOMIC DNA]</scope>
    <source>
        <strain evidence="12">DSM 16096 / CECT 5854 / LMG 22089 / FP35</strain>
    </source>
</reference>
<comment type="similarity">
    <text evidence="8 9">Belongs to the TRAP transporter small permease family.</text>
</comment>
<comment type="caution">
    <text evidence="11">The sequence shown here is derived from an EMBL/GenBank/DDBJ whole genome shotgun (WGS) entry which is preliminary data.</text>
</comment>
<evidence type="ECO:0000313" key="11">
    <source>
        <dbReference type="EMBL" id="EPC00358.1"/>
    </source>
</evidence>
<dbReference type="GO" id="GO:0015740">
    <property type="term" value="P:C4-dicarboxylate transport"/>
    <property type="evidence" value="ECO:0007669"/>
    <property type="project" value="TreeGrafter"/>
</dbReference>